<reference evidence="1 2" key="1">
    <citation type="submission" date="2018-08" db="EMBL/GenBank/DDBJ databases">
        <title>A genome reference for cultivated species of the human gut microbiota.</title>
        <authorList>
            <person name="Zou Y."/>
            <person name="Xue W."/>
            <person name="Luo G."/>
        </authorList>
    </citation>
    <scope>NUCLEOTIDE SEQUENCE [LARGE SCALE GENOMIC DNA]</scope>
    <source>
        <strain evidence="1 2">TF09-12</strain>
    </source>
</reference>
<proteinExistence type="predicted"/>
<gene>
    <name evidence="1" type="ORF">DXC89_10800</name>
</gene>
<evidence type="ECO:0000313" key="2">
    <source>
        <dbReference type="Proteomes" id="UP000260835"/>
    </source>
</evidence>
<evidence type="ECO:0000313" key="1">
    <source>
        <dbReference type="EMBL" id="RGK92380.1"/>
    </source>
</evidence>
<sequence>MLRYLISLIYNSVAELRYNNNKYFISFLKTTLFRFADYIMLQIGSCQNKKNNKLSTQTPSHRSNK</sequence>
<comment type="caution">
    <text evidence="1">The sequence shown here is derived from an EMBL/GenBank/DDBJ whole genome shotgun (WGS) entry which is preliminary data.</text>
</comment>
<dbReference type="AlphaFoldDB" id="A0A3E4QCT9"/>
<organism evidence="1 2">
    <name type="scientific">Prevotella disiens</name>
    <dbReference type="NCBI Taxonomy" id="28130"/>
    <lineage>
        <taxon>Bacteria</taxon>
        <taxon>Pseudomonadati</taxon>
        <taxon>Bacteroidota</taxon>
        <taxon>Bacteroidia</taxon>
        <taxon>Bacteroidales</taxon>
        <taxon>Prevotellaceae</taxon>
        <taxon>Prevotella</taxon>
    </lineage>
</organism>
<dbReference type="EMBL" id="QSRD01000123">
    <property type="protein sequence ID" value="RGK92380.1"/>
    <property type="molecule type" value="Genomic_DNA"/>
</dbReference>
<accession>A0A3E4QCT9</accession>
<dbReference type="Proteomes" id="UP000260835">
    <property type="component" value="Unassembled WGS sequence"/>
</dbReference>
<name>A0A3E4QCT9_9BACT</name>
<protein>
    <submittedName>
        <fullName evidence="1">Uncharacterized protein</fullName>
    </submittedName>
</protein>